<dbReference type="RefSeq" id="WP_095606579.1">
    <property type="nucleotide sequence ID" value="NZ_NSKE01000006.1"/>
</dbReference>
<name>A0A2A2GAM4_9BACT</name>
<dbReference type="AlphaFoldDB" id="A0A2A2GAM4"/>
<sequence length="292" mass="34467">MKSDQLSKTAAFIAIKFYGLTRIPAFRSLFEDSKVAFYERVVESLPTPLNYYHYWLKYDWARRLYTWSEELLLPGDLLHIIARKYYIQQLVHELKEDQYKQIVVLGSGFDDLAFTYSQQGISCFELDVPRMAKHKQQFFNRYYPDSNHPDIISYHLSDDQQKLPLSSHSNIDPNKKTIIIAEGFFDYLRTDLFDSILGQIKSFFHQTPALITTHFALNELPLHHRWSFKTGVKTVGEELKLYQNINEFHKMLARNEFIIKKQFNHQFMATELQQITGTELSILQGFYLLIAK</sequence>
<evidence type="ECO:0000256" key="2">
    <source>
        <dbReference type="ARBA" id="ARBA00022679"/>
    </source>
</evidence>
<dbReference type="EMBL" id="NSKE01000006">
    <property type="protein sequence ID" value="PAU93903.1"/>
    <property type="molecule type" value="Genomic_DNA"/>
</dbReference>
<proteinExistence type="predicted"/>
<dbReference type="SUPFAM" id="SSF53335">
    <property type="entry name" value="S-adenosyl-L-methionine-dependent methyltransferases"/>
    <property type="match status" value="1"/>
</dbReference>
<dbReference type="Proteomes" id="UP000218831">
    <property type="component" value="Unassembled WGS sequence"/>
</dbReference>
<evidence type="ECO:0000256" key="1">
    <source>
        <dbReference type="ARBA" id="ARBA00022603"/>
    </source>
</evidence>
<keyword evidence="2" id="KW-0808">Transferase</keyword>
<comment type="caution">
    <text evidence="3">The sequence shown here is derived from an EMBL/GenBank/DDBJ whole genome shotgun (WGS) entry which is preliminary data.</text>
</comment>
<dbReference type="GO" id="GO:0032259">
    <property type="term" value="P:methylation"/>
    <property type="evidence" value="ECO:0007669"/>
    <property type="project" value="UniProtKB-KW"/>
</dbReference>
<accession>A0A2A2GAM4</accession>
<evidence type="ECO:0008006" key="5">
    <source>
        <dbReference type="Google" id="ProtNLM"/>
    </source>
</evidence>
<reference evidence="3 4" key="1">
    <citation type="submission" date="2017-08" db="EMBL/GenBank/DDBJ databases">
        <title>Aliifodinibius alkalisoli sp. nov., isolated from saline alkaline soil.</title>
        <authorList>
            <person name="Liu D."/>
            <person name="Zhang G."/>
        </authorList>
    </citation>
    <scope>NUCLEOTIDE SEQUENCE [LARGE SCALE GENOMIC DNA]</scope>
    <source>
        <strain evidence="3 4">WN023</strain>
    </source>
</reference>
<organism evidence="3 4">
    <name type="scientific">Fodinibius salipaludis</name>
    <dbReference type="NCBI Taxonomy" id="2032627"/>
    <lineage>
        <taxon>Bacteria</taxon>
        <taxon>Pseudomonadati</taxon>
        <taxon>Balneolota</taxon>
        <taxon>Balneolia</taxon>
        <taxon>Balneolales</taxon>
        <taxon>Balneolaceae</taxon>
        <taxon>Fodinibius</taxon>
    </lineage>
</organism>
<evidence type="ECO:0000313" key="3">
    <source>
        <dbReference type="EMBL" id="PAU93903.1"/>
    </source>
</evidence>
<evidence type="ECO:0000313" key="4">
    <source>
        <dbReference type="Proteomes" id="UP000218831"/>
    </source>
</evidence>
<dbReference type="GO" id="GO:0008168">
    <property type="term" value="F:methyltransferase activity"/>
    <property type="evidence" value="ECO:0007669"/>
    <property type="project" value="UniProtKB-KW"/>
</dbReference>
<keyword evidence="1" id="KW-0489">Methyltransferase</keyword>
<keyword evidence="4" id="KW-1185">Reference proteome</keyword>
<dbReference type="InterPro" id="IPR029063">
    <property type="entry name" value="SAM-dependent_MTases_sf"/>
</dbReference>
<protein>
    <recommendedName>
        <fullName evidence="5">S-adenosyl-L-methionine-dependent methyltransferase</fullName>
    </recommendedName>
</protein>
<dbReference type="OrthoDB" id="9806164at2"/>
<dbReference type="InterPro" id="IPR007213">
    <property type="entry name" value="Ppm1/Ppm2/Tcmp"/>
</dbReference>
<dbReference type="Gene3D" id="3.40.50.150">
    <property type="entry name" value="Vaccinia Virus protein VP39"/>
    <property type="match status" value="1"/>
</dbReference>
<dbReference type="Pfam" id="PF04072">
    <property type="entry name" value="LCM"/>
    <property type="match status" value="1"/>
</dbReference>
<gene>
    <name evidence="3" type="ORF">CK503_09530</name>
</gene>